<organism evidence="1">
    <name type="scientific">Arundo donax</name>
    <name type="common">Giant reed</name>
    <name type="synonym">Donax arundinaceus</name>
    <dbReference type="NCBI Taxonomy" id="35708"/>
    <lineage>
        <taxon>Eukaryota</taxon>
        <taxon>Viridiplantae</taxon>
        <taxon>Streptophyta</taxon>
        <taxon>Embryophyta</taxon>
        <taxon>Tracheophyta</taxon>
        <taxon>Spermatophyta</taxon>
        <taxon>Magnoliopsida</taxon>
        <taxon>Liliopsida</taxon>
        <taxon>Poales</taxon>
        <taxon>Poaceae</taxon>
        <taxon>PACMAD clade</taxon>
        <taxon>Arundinoideae</taxon>
        <taxon>Arundineae</taxon>
        <taxon>Arundo</taxon>
    </lineage>
</organism>
<protein>
    <submittedName>
        <fullName evidence="1">Uncharacterized protein</fullName>
    </submittedName>
</protein>
<sequence length="45" mass="4969">MRSQINDNSALIVDDPTVTVIQISKKKKVQTLTLPMNSGSPKQSR</sequence>
<dbReference type="EMBL" id="GBRH01184395">
    <property type="protein sequence ID" value="JAE13501.1"/>
    <property type="molecule type" value="Transcribed_RNA"/>
</dbReference>
<reference evidence="1" key="1">
    <citation type="submission" date="2014-09" db="EMBL/GenBank/DDBJ databases">
        <authorList>
            <person name="Magalhaes I.L.F."/>
            <person name="Oliveira U."/>
            <person name="Santos F.R."/>
            <person name="Vidigal T.H.D.A."/>
            <person name="Brescovit A.D."/>
            <person name="Santos A.J."/>
        </authorList>
    </citation>
    <scope>NUCLEOTIDE SEQUENCE</scope>
    <source>
        <tissue evidence="1">Shoot tissue taken approximately 20 cm above the soil surface</tissue>
    </source>
</reference>
<evidence type="ECO:0000313" key="1">
    <source>
        <dbReference type="EMBL" id="JAE13501.1"/>
    </source>
</evidence>
<reference evidence="1" key="2">
    <citation type="journal article" date="2015" name="Data Brief">
        <title>Shoot transcriptome of the giant reed, Arundo donax.</title>
        <authorList>
            <person name="Barrero R.A."/>
            <person name="Guerrero F.D."/>
            <person name="Moolhuijzen P."/>
            <person name="Goolsby J.A."/>
            <person name="Tidwell J."/>
            <person name="Bellgard S.E."/>
            <person name="Bellgard M.I."/>
        </authorList>
    </citation>
    <scope>NUCLEOTIDE SEQUENCE</scope>
    <source>
        <tissue evidence="1">Shoot tissue taken approximately 20 cm above the soil surface</tissue>
    </source>
</reference>
<accession>A0A0A9FT63</accession>
<dbReference type="AlphaFoldDB" id="A0A0A9FT63"/>
<proteinExistence type="predicted"/>
<name>A0A0A9FT63_ARUDO</name>